<dbReference type="Pfam" id="PF13489">
    <property type="entry name" value="Methyltransf_23"/>
    <property type="match status" value="1"/>
</dbReference>
<sequence>MAFNRAKNAIKSPWTITTPFHPLSGESIKMTTNGNGNDHKYFLEHDGPEHDRLTFQHRALLQMLHGQAIHAPLQAPAKILDIGCGTGVMTVLLAKRFPAAHVIGVDLAPVPEAFTKPDNVTYMQGSFSDLVSTGKLEKGSFDFVFSRMLVFGIQDWNSYVKNVAALLKHGGWTEMQDLDTRARNRDSILAHQDNVFEKTMVSVMADQGMDATCGINLPTYMTSAGLQVGGHEFVPWVLKSFKSRPETELMAQHTQSGSMTTAVVLALEKMMASERYSRELVKEAQESVKSLWGNAEDGEHMRYYICYAQKP</sequence>
<dbReference type="EMBL" id="JAVRRL010000057">
    <property type="protein sequence ID" value="KAK5109856.1"/>
    <property type="molecule type" value="Genomic_DNA"/>
</dbReference>
<dbReference type="CDD" id="cd02440">
    <property type="entry name" value="AdoMet_MTases"/>
    <property type="match status" value="1"/>
</dbReference>
<dbReference type="GO" id="GO:0008168">
    <property type="term" value="F:methyltransferase activity"/>
    <property type="evidence" value="ECO:0007669"/>
    <property type="project" value="TreeGrafter"/>
</dbReference>
<dbReference type="AlphaFoldDB" id="A0AAN7YIH2"/>
<dbReference type="SUPFAM" id="SSF53335">
    <property type="entry name" value="S-adenosyl-L-methionine-dependent methyltransferases"/>
    <property type="match status" value="1"/>
</dbReference>
<dbReference type="Proteomes" id="UP001310890">
    <property type="component" value="Unassembled WGS sequence"/>
</dbReference>
<accession>A0AAN7YIH2</accession>
<evidence type="ECO:0000313" key="2">
    <source>
        <dbReference type="Proteomes" id="UP001310890"/>
    </source>
</evidence>
<evidence type="ECO:0000313" key="1">
    <source>
        <dbReference type="EMBL" id="KAK5109856.1"/>
    </source>
</evidence>
<organism evidence="1 2">
    <name type="scientific">Meristemomyces frigidus</name>
    <dbReference type="NCBI Taxonomy" id="1508187"/>
    <lineage>
        <taxon>Eukaryota</taxon>
        <taxon>Fungi</taxon>
        <taxon>Dikarya</taxon>
        <taxon>Ascomycota</taxon>
        <taxon>Pezizomycotina</taxon>
        <taxon>Dothideomycetes</taxon>
        <taxon>Dothideomycetidae</taxon>
        <taxon>Mycosphaerellales</taxon>
        <taxon>Teratosphaeriaceae</taxon>
        <taxon>Meristemomyces</taxon>
    </lineage>
</organism>
<dbReference type="PANTHER" id="PTHR43591">
    <property type="entry name" value="METHYLTRANSFERASE"/>
    <property type="match status" value="1"/>
</dbReference>
<dbReference type="InterPro" id="IPR029063">
    <property type="entry name" value="SAM-dependent_MTases_sf"/>
</dbReference>
<proteinExistence type="predicted"/>
<dbReference type="Gene3D" id="3.40.50.150">
    <property type="entry name" value="Vaccinia Virus protein VP39"/>
    <property type="match status" value="1"/>
</dbReference>
<gene>
    <name evidence="1" type="ORF">LTR62_006463</name>
</gene>
<protein>
    <recommendedName>
        <fullName evidence="3">Methyltransferase domain-containing protein</fullName>
    </recommendedName>
</protein>
<reference evidence="1" key="1">
    <citation type="submission" date="2023-08" db="EMBL/GenBank/DDBJ databases">
        <title>Black Yeasts Isolated from many extreme environments.</title>
        <authorList>
            <person name="Coleine C."/>
            <person name="Stajich J.E."/>
            <person name="Selbmann L."/>
        </authorList>
    </citation>
    <scope>NUCLEOTIDE SEQUENCE</scope>
    <source>
        <strain evidence="1">CCFEE 5401</strain>
    </source>
</reference>
<comment type="caution">
    <text evidence="1">The sequence shown here is derived from an EMBL/GenBank/DDBJ whole genome shotgun (WGS) entry which is preliminary data.</text>
</comment>
<name>A0AAN7YIH2_9PEZI</name>
<evidence type="ECO:0008006" key="3">
    <source>
        <dbReference type="Google" id="ProtNLM"/>
    </source>
</evidence>
<dbReference type="PANTHER" id="PTHR43591:SF24">
    <property type="entry name" value="2-METHOXY-6-POLYPRENYL-1,4-BENZOQUINOL METHYLASE, MITOCHONDRIAL"/>
    <property type="match status" value="1"/>
</dbReference>